<feature type="domain" description="Carrier" evidence="13">
    <location>
        <begin position="1687"/>
        <end position="1761"/>
    </location>
</feature>
<dbReference type="SMART" id="SM00827">
    <property type="entry name" value="PKS_AT"/>
    <property type="match status" value="1"/>
</dbReference>
<dbReference type="Gene3D" id="1.10.1200.10">
    <property type="entry name" value="ACP-like"/>
    <property type="match status" value="2"/>
</dbReference>
<gene>
    <name evidence="16" type="ORF">ADK75_19645</name>
</gene>
<dbReference type="PROSITE" id="PS00606">
    <property type="entry name" value="KS3_1"/>
    <property type="match status" value="1"/>
</dbReference>
<comment type="caution">
    <text evidence="16">The sequence shown here is derived from an EMBL/GenBank/DDBJ whole genome shotgun (WGS) entry which is preliminary data.</text>
</comment>
<dbReference type="SMART" id="SM00823">
    <property type="entry name" value="PKS_PP"/>
    <property type="match status" value="2"/>
</dbReference>
<keyword evidence="3" id="KW-0597">Phosphoprotein</keyword>
<dbReference type="InterPro" id="IPR013154">
    <property type="entry name" value="ADH-like_N"/>
</dbReference>
<dbReference type="InterPro" id="IPR020807">
    <property type="entry name" value="PKS_DH"/>
</dbReference>
<feature type="compositionally biased region" description="Low complexity" evidence="12">
    <location>
        <begin position="1669"/>
        <end position="1684"/>
    </location>
</feature>
<dbReference type="InterPro" id="IPR036736">
    <property type="entry name" value="ACP-like_sf"/>
</dbReference>
<evidence type="ECO:0000259" key="14">
    <source>
        <dbReference type="PROSITE" id="PS52004"/>
    </source>
</evidence>
<dbReference type="SMART" id="SM00825">
    <property type="entry name" value="PKS_KS"/>
    <property type="match status" value="1"/>
</dbReference>
<dbReference type="OrthoDB" id="5478077at2"/>
<dbReference type="PATRIC" id="fig|1961.12.peg.4453"/>
<keyword evidence="6" id="KW-0560">Oxidoreductase</keyword>
<keyword evidence="8" id="KW-0511">Multifunctional enzyme</keyword>
<evidence type="ECO:0008006" key="18">
    <source>
        <dbReference type="Google" id="ProtNLM"/>
    </source>
</evidence>
<dbReference type="GO" id="GO:0004312">
    <property type="term" value="F:fatty acid synthase activity"/>
    <property type="evidence" value="ECO:0007669"/>
    <property type="project" value="TreeGrafter"/>
</dbReference>
<dbReference type="SMART" id="SM00829">
    <property type="entry name" value="PKS_ER"/>
    <property type="match status" value="1"/>
</dbReference>
<feature type="domain" description="Carrier" evidence="13">
    <location>
        <begin position="4"/>
        <end position="79"/>
    </location>
</feature>
<dbReference type="InterPro" id="IPR032821">
    <property type="entry name" value="PKS_assoc"/>
</dbReference>
<evidence type="ECO:0000259" key="13">
    <source>
        <dbReference type="PROSITE" id="PS50075"/>
    </source>
</evidence>
<dbReference type="SMART" id="SM01294">
    <property type="entry name" value="PKS_PP_betabranch"/>
    <property type="match status" value="1"/>
</dbReference>
<keyword evidence="7" id="KW-0045">Antibiotic biosynthesis</keyword>
<dbReference type="RefSeq" id="WP_053172637.1">
    <property type="nucleotide sequence ID" value="NZ_LGUV01000256.1"/>
</dbReference>
<dbReference type="InterPro" id="IPR011032">
    <property type="entry name" value="GroES-like_sf"/>
</dbReference>
<dbReference type="InterPro" id="IPR013968">
    <property type="entry name" value="PKS_KR"/>
</dbReference>
<feature type="domain" description="Ketosynthase family 3 (KS3)" evidence="14">
    <location>
        <begin position="98"/>
        <end position="516"/>
    </location>
</feature>
<feature type="active site" description="Proton donor; for dehydratase activity" evidence="10">
    <location>
        <position position="1152"/>
    </location>
</feature>
<dbReference type="InterPro" id="IPR002328">
    <property type="entry name" value="ADH_Zn_CS"/>
</dbReference>
<evidence type="ECO:0000256" key="4">
    <source>
        <dbReference type="ARBA" id="ARBA00022679"/>
    </source>
</evidence>
<keyword evidence="11" id="KW-0862">Zinc</keyword>
<dbReference type="SUPFAM" id="SSF50129">
    <property type="entry name" value="GroES-like"/>
    <property type="match status" value="1"/>
</dbReference>
<keyword evidence="9" id="KW-0012">Acyltransferase</keyword>
<dbReference type="InterPro" id="IPR013149">
    <property type="entry name" value="ADH-like_C"/>
</dbReference>
<dbReference type="InterPro" id="IPR014031">
    <property type="entry name" value="Ketoacyl_synth_C"/>
</dbReference>
<dbReference type="Proteomes" id="UP000037084">
    <property type="component" value="Unassembled WGS sequence"/>
</dbReference>
<dbReference type="PROSITE" id="PS52019">
    <property type="entry name" value="PKS_MFAS_DH"/>
    <property type="match status" value="1"/>
</dbReference>
<dbReference type="FunFam" id="3.40.366.10:FF:000002">
    <property type="entry name" value="Probable polyketide synthase 2"/>
    <property type="match status" value="1"/>
</dbReference>
<feature type="region of interest" description="Disordered" evidence="12">
    <location>
        <begin position="1663"/>
        <end position="1684"/>
    </location>
</feature>
<dbReference type="InterPro" id="IPR006162">
    <property type="entry name" value="Ppantetheine_attach_site"/>
</dbReference>
<dbReference type="Pfam" id="PF16197">
    <property type="entry name" value="KAsynt_C_assoc"/>
    <property type="match status" value="1"/>
</dbReference>
<dbReference type="Pfam" id="PF00107">
    <property type="entry name" value="ADH_zinc_N"/>
    <property type="match status" value="1"/>
</dbReference>
<feature type="region of interest" description="C-terminal hotdog fold" evidence="10">
    <location>
        <begin position="1094"/>
        <end position="1237"/>
    </location>
</feature>
<evidence type="ECO:0000313" key="16">
    <source>
        <dbReference type="EMBL" id="KOG49391.1"/>
    </source>
</evidence>
<organism evidence="16 17">
    <name type="scientific">Streptomyces virginiae</name>
    <name type="common">Streptomyces cinnamonensis</name>
    <dbReference type="NCBI Taxonomy" id="1961"/>
    <lineage>
        <taxon>Bacteria</taxon>
        <taxon>Bacillati</taxon>
        <taxon>Actinomycetota</taxon>
        <taxon>Actinomycetes</taxon>
        <taxon>Kitasatosporales</taxon>
        <taxon>Streptomycetaceae</taxon>
        <taxon>Streptomyces</taxon>
    </lineage>
</organism>
<dbReference type="InterPro" id="IPR001227">
    <property type="entry name" value="Ac_transferase_dom_sf"/>
</dbReference>
<protein>
    <recommendedName>
        <fullName evidence="18">Polyketide synthase</fullName>
    </recommendedName>
</protein>
<dbReference type="SMART" id="SM00826">
    <property type="entry name" value="PKS_DH"/>
    <property type="match status" value="1"/>
</dbReference>
<dbReference type="GO" id="GO:0004315">
    <property type="term" value="F:3-oxoacyl-[acyl-carrier-protein] synthase activity"/>
    <property type="evidence" value="ECO:0007669"/>
    <property type="project" value="InterPro"/>
</dbReference>
<dbReference type="PROSITE" id="PS00059">
    <property type="entry name" value="ADH_ZINC"/>
    <property type="match status" value="1"/>
</dbReference>
<keyword evidence="5" id="KW-0521">NADP</keyword>
<dbReference type="InterPro" id="IPR020843">
    <property type="entry name" value="ER"/>
</dbReference>
<evidence type="ECO:0000256" key="11">
    <source>
        <dbReference type="RuleBase" id="RU361277"/>
    </source>
</evidence>
<dbReference type="PANTHER" id="PTHR43775:SF37">
    <property type="entry name" value="SI:DKEY-61P9.11"/>
    <property type="match status" value="1"/>
</dbReference>
<dbReference type="InterPro" id="IPR018201">
    <property type="entry name" value="Ketoacyl_synth_AS"/>
</dbReference>
<dbReference type="CDD" id="cd00833">
    <property type="entry name" value="PKS"/>
    <property type="match status" value="1"/>
</dbReference>
<evidence type="ECO:0000256" key="7">
    <source>
        <dbReference type="ARBA" id="ARBA00023194"/>
    </source>
</evidence>
<keyword evidence="2" id="KW-0596">Phosphopantetheine</keyword>
<comment type="pathway">
    <text evidence="1">Antibiotic biosynthesis.</text>
</comment>
<dbReference type="CDD" id="cd08953">
    <property type="entry name" value="KR_2_SDR_x"/>
    <property type="match status" value="1"/>
</dbReference>
<dbReference type="GO" id="GO:0031177">
    <property type="term" value="F:phosphopantetheine binding"/>
    <property type="evidence" value="ECO:0007669"/>
    <property type="project" value="InterPro"/>
</dbReference>
<evidence type="ECO:0000256" key="3">
    <source>
        <dbReference type="ARBA" id="ARBA00022553"/>
    </source>
</evidence>
<dbReference type="InterPro" id="IPR036291">
    <property type="entry name" value="NAD(P)-bd_dom_sf"/>
</dbReference>
<name>A0A0L8MG35_STRVG</name>
<dbReference type="PROSITE" id="PS00012">
    <property type="entry name" value="PHOSPHOPANTETHEINE"/>
    <property type="match status" value="1"/>
</dbReference>
<evidence type="ECO:0000256" key="10">
    <source>
        <dbReference type="PROSITE-ProRule" id="PRU01363"/>
    </source>
</evidence>
<dbReference type="Gene3D" id="3.90.180.10">
    <property type="entry name" value="Medium-chain alcohol dehydrogenases, catalytic domain"/>
    <property type="match status" value="1"/>
</dbReference>
<dbReference type="SUPFAM" id="SSF55048">
    <property type="entry name" value="Probable ACP-binding domain of malonyl-CoA ACP transacylase"/>
    <property type="match status" value="1"/>
</dbReference>
<dbReference type="Pfam" id="PF02801">
    <property type="entry name" value="Ketoacyl-synt_C"/>
    <property type="match status" value="1"/>
</dbReference>
<dbReference type="Pfam" id="PF00109">
    <property type="entry name" value="ketoacyl-synt"/>
    <property type="match status" value="1"/>
</dbReference>
<evidence type="ECO:0000259" key="15">
    <source>
        <dbReference type="PROSITE" id="PS52019"/>
    </source>
</evidence>
<dbReference type="GO" id="GO:0008270">
    <property type="term" value="F:zinc ion binding"/>
    <property type="evidence" value="ECO:0007669"/>
    <property type="project" value="InterPro"/>
</dbReference>
<dbReference type="PROSITE" id="PS52004">
    <property type="entry name" value="KS3_2"/>
    <property type="match status" value="1"/>
</dbReference>
<dbReference type="SUPFAM" id="SSF51735">
    <property type="entry name" value="NAD(P)-binding Rossmann-fold domains"/>
    <property type="match status" value="2"/>
</dbReference>
<sequence length="2125" mass="223399">MLDTELETWLRRRIAELARLGSAEDISIHEPLAAYGLSSIDAVALAGELGALLDRKVSPTIAYEYPTLREILEHLRDGTPERGTAAAPHRAATGAAPDEPVAIIGMGCRFPGADGPEAFWELLERGGDAIGRVPDDRFARWGGGNGGTDRAALGGFLTGVGGLDLDFFGINEHEAAKLDPQQRLMLEVAWEAIEDAGIDPYGLAGSPTGVFIGISSSDYRDVLANSPSADAYSLLGGASSVAANRLSYLLDLRGPSLAVDTACSSSLVAVHLACEAIRRGECDAALVGGVNVILTPAITEAFDHSGVMAPDGRCKTFSARADGYVRSEGAGVVVLKPLSRALRDGDRISAVVRGSAVTSDGRTNGLLAPSLRSQEEVVRRALGQAGVEPWEVGYVEAHGTGTAIGDQIEAAALGGVLNRGRAADRPCAIGSVKTNVGHLEAAAGIAGLIKLALCFEHGALPPSLHCDEPNPDIDFEGLGLRVQSSLRRWDSPDEVGVVGVSSFGFGGTNAHAVLGPAPAPAAAAASAARPARRPVQLLALSAATEAALHAQAADHAAWAEGLDEDEVDRGSAAATQVRGRSGPRGREVRAAVAFTDRGELLARLREPLTGTRHVPDGAGVVFVFPGQGAQWLGMGRALIDSEPAFDLAVSRCEQAFAPYVDWSLREVLTSQDAAPLLERIDVVQPAVFAMQVGLAALFRSWGVRPAGVIGHSMGEVAAAHVSGALRLEDAARIICRRSSLMMRHRGQGAMALVSLPVSDVRKALEPYGERLSLAAHNGPNTTVVSGETAAVDEFVAAMDAKGVFGRRVKVDVASHCALLEDLREDLAAELAGLSPRPATLAFHSSLTGERFDTAGLDAAYWWRNLREPVLFADAVRGAGEAGHRVFLEMSPHPLLSVSVTECLEDEDRDVAAVPAMRRMDDRAPYESVGALFEAGCEIDWAAFHGGRQLAGARLPSYPWQRQEHWVEPAGPRAEGMVVTGSLPVIRDHRVQERAIAPAAWMLDAALHELDPEGVGGYGLSDVLVTNSLAVAGEESRQVRVSRRSRAGDGPYLSVESRAAHEHGAAWEEHVSAGWSATGPVPAPADPAAILLRCPRRVETDALYEHLAASGLSYGDTMRMVTEMWLGDKELLTRLAPPSPRTVGRPLPADVADGAMQSIAGLSVDTGASGTFVGFGYRRVEVFAPWSGPALAHVRLRGELDADADTFDCDVTILDPEGQVLVEFTGVSLKRMGSRHSLRFFAVDARPQPRPAQASGRPGEIVLLTGDAERCAPLVEELRRGGATVSVTALPGGEEEGDGFLAELPAAARLLVVEPEREAFLALLRSAARSTSTARRELALVTGDVALAPLLRALEQETVSWSGRAIRIEPDELTTRELARDVAAELAVRPDAFGVRYRHGERTLPSLTPVEASAAPAELRPGGVYWITGGQGGLGSTLAVTLAREAGARVVLTGRRAEVDPQLEEAVDAAGGRLLYLQADVTDEAAVRRAMDETLRRFGALHGVIHTAGILDDALIGSTSAARMHAITAPKEHGARILIDAVAAEDLDFIVLFSSMASLFVTAGQGAYAAGNATLDALTGTVRSRRTPVRTINWGPWAELGMVADPRYQERLLESGLHPMSPEAGAEAFLRALAGTHLQLAVLDVRDDVADGLVARFNRGTGTAGGTSGTAGARPGTAGTARAEGGAGSAAEFVRAELARALRRPPAEIDTSVRFDRLGIDSLLAVSLTRRIGAHFGLELPATFLFNHRTVDAVGLHLDGLLAAQSPEPDARLDAPAGATGGGAPVESAQEITLEEAERHSTVRGYTVVAGPSGLDMRLQDVPVRRPGPSEVVIDVHAVGVNFIDVLASTGFHPFLSTPPFVPGHEVAGVVLAVGDAVEHIRPGDEVIALTLQGGYAARVTTEAYTVAPLPAGVPFTDAVAMLISGLTAIACLEREARVDPGDRVLVQAAAGATGTACVQLALHHGATVFGTASTEAKLEHLRALGVQYPINYVQADFADAVRELSPDQGLDLIVDSLSGDAVGRGLALLRPGGRFVEIGAAGVLDLAVNGRDLFMSSRSFCTVNVGALARDPSRLRPLMDRLVELIDAGVFRPAVGGVFPFEEAPRAITQLRNRANIGKFVITVS</sequence>
<keyword evidence="11" id="KW-0479">Metal-binding</keyword>
<dbReference type="InterPro" id="IPR057326">
    <property type="entry name" value="KR_dom"/>
</dbReference>
<dbReference type="InterPro" id="IPR009081">
    <property type="entry name" value="PP-bd_ACP"/>
</dbReference>
<comment type="similarity">
    <text evidence="11">Belongs to the zinc-containing alcohol dehydrogenase family.</text>
</comment>
<dbReference type="InterPro" id="IPR020806">
    <property type="entry name" value="PKS_PP-bd"/>
</dbReference>
<dbReference type="InterPro" id="IPR014043">
    <property type="entry name" value="Acyl_transferase_dom"/>
</dbReference>
<evidence type="ECO:0000256" key="9">
    <source>
        <dbReference type="ARBA" id="ARBA00023315"/>
    </source>
</evidence>
<dbReference type="InterPro" id="IPR016036">
    <property type="entry name" value="Malonyl_transacylase_ACP-bd"/>
</dbReference>
<dbReference type="Pfam" id="PF14765">
    <property type="entry name" value="PS-DH"/>
    <property type="match status" value="1"/>
</dbReference>
<dbReference type="InterPro" id="IPR014030">
    <property type="entry name" value="Ketoacyl_synth_N"/>
</dbReference>
<dbReference type="SUPFAM" id="SSF52151">
    <property type="entry name" value="FabD/lysophospholipase-like"/>
    <property type="match status" value="1"/>
</dbReference>
<feature type="domain" description="PKS/mFAS DH" evidence="15">
    <location>
        <begin position="947"/>
        <end position="1237"/>
    </location>
</feature>
<feature type="active site" description="Proton acceptor; for dehydratase activity" evidence="10">
    <location>
        <position position="988"/>
    </location>
</feature>
<proteinExistence type="inferred from homology"/>
<dbReference type="InterPro" id="IPR020841">
    <property type="entry name" value="PKS_Beta-ketoAc_synthase_dom"/>
</dbReference>
<dbReference type="EMBL" id="LGUV01000256">
    <property type="protein sequence ID" value="KOG49391.1"/>
    <property type="molecule type" value="Genomic_DNA"/>
</dbReference>
<dbReference type="GO" id="GO:0033068">
    <property type="term" value="P:macrolide biosynthetic process"/>
    <property type="evidence" value="ECO:0007669"/>
    <property type="project" value="UniProtKB-ARBA"/>
</dbReference>
<dbReference type="PROSITE" id="PS50075">
    <property type="entry name" value="CARRIER"/>
    <property type="match status" value="2"/>
</dbReference>
<reference evidence="17" key="1">
    <citation type="submission" date="2015-07" db="EMBL/GenBank/DDBJ databases">
        <authorList>
            <consortium name="Consortium for Microbial Forensics and Genomics (microFORGE)"/>
            <person name="Knight B.M."/>
            <person name="Roberts D.P."/>
            <person name="Lin D."/>
            <person name="Hari K."/>
            <person name="Fletcher J."/>
            <person name="Melcher U."/>
            <person name="Blagden T."/>
            <person name="Winegar R.A."/>
        </authorList>
    </citation>
    <scope>NUCLEOTIDE SEQUENCE [LARGE SCALE GENOMIC DNA]</scope>
    <source>
        <strain evidence="17">NRRL B-1447</strain>
    </source>
</reference>
<dbReference type="Pfam" id="PF00550">
    <property type="entry name" value="PP-binding"/>
    <property type="match status" value="2"/>
</dbReference>
<dbReference type="InterPro" id="IPR049900">
    <property type="entry name" value="PKS_mFAS_DH"/>
</dbReference>
<dbReference type="InterPro" id="IPR016039">
    <property type="entry name" value="Thiolase-like"/>
</dbReference>
<dbReference type="InterPro" id="IPR050091">
    <property type="entry name" value="PKS_NRPS_Biosynth_Enz"/>
</dbReference>
<dbReference type="SMART" id="SM00822">
    <property type="entry name" value="PKS_KR"/>
    <property type="match status" value="1"/>
</dbReference>
<dbReference type="GO" id="GO:0006633">
    <property type="term" value="P:fatty acid biosynthetic process"/>
    <property type="evidence" value="ECO:0007669"/>
    <property type="project" value="InterPro"/>
</dbReference>
<dbReference type="Gene3D" id="3.40.50.720">
    <property type="entry name" value="NAD(P)-binding Rossmann-like Domain"/>
    <property type="match status" value="2"/>
</dbReference>
<dbReference type="InterPro" id="IPR016035">
    <property type="entry name" value="Acyl_Trfase/lysoPLipase"/>
</dbReference>
<comment type="cofactor">
    <cofactor evidence="11">
        <name>Zn(2+)</name>
        <dbReference type="ChEBI" id="CHEBI:29105"/>
    </cofactor>
</comment>
<evidence type="ECO:0000256" key="8">
    <source>
        <dbReference type="ARBA" id="ARBA00023268"/>
    </source>
</evidence>
<accession>A0A0L8MG35</accession>
<dbReference type="Pfam" id="PF08659">
    <property type="entry name" value="KR"/>
    <property type="match status" value="1"/>
</dbReference>
<evidence type="ECO:0000256" key="5">
    <source>
        <dbReference type="ARBA" id="ARBA00022857"/>
    </source>
</evidence>
<dbReference type="SUPFAM" id="SSF53901">
    <property type="entry name" value="Thiolase-like"/>
    <property type="match status" value="1"/>
</dbReference>
<dbReference type="InterPro" id="IPR042104">
    <property type="entry name" value="PKS_dehydratase_sf"/>
</dbReference>
<dbReference type="InterPro" id="IPR049551">
    <property type="entry name" value="PKS_DH_C"/>
</dbReference>
<evidence type="ECO:0000256" key="1">
    <source>
        <dbReference type="ARBA" id="ARBA00004792"/>
    </source>
</evidence>
<dbReference type="Gene3D" id="3.30.70.3290">
    <property type="match status" value="1"/>
</dbReference>
<dbReference type="GO" id="GO:0016491">
    <property type="term" value="F:oxidoreductase activity"/>
    <property type="evidence" value="ECO:0007669"/>
    <property type="project" value="UniProtKB-KW"/>
</dbReference>
<feature type="region of interest" description="N-terminal hotdog fold" evidence="10">
    <location>
        <begin position="947"/>
        <end position="1081"/>
    </location>
</feature>
<dbReference type="PANTHER" id="PTHR43775">
    <property type="entry name" value="FATTY ACID SYNTHASE"/>
    <property type="match status" value="1"/>
</dbReference>
<dbReference type="Gene3D" id="3.40.366.10">
    <property type="entry name" value="Malonyl-Coenzyme A Acyl Carrier Protein, domain 2"/>
    <property type="match status" value="1"/>
</dbReference>
<evidence type="ECO:0000256" key="2">
    <source>
        <dbReference type="ARBA" id="ARBA00022450"/>
    </source>
</evidence>
<keyword evidence="4" id="KW-0808">Transferase</keyword>
<evidence type="ECO:0000256" key="6">
    <source>
        <dbReference type="ARBA" id="ARBA00023002"/>
    </source>
</evidence>
<dbReference type="Pfam" id="PF00698">
    <property type="entry name" value="Acyl_transf_1"/>
    <property type="match status" value="1"/>
</dbReference>
<dbReference type="Gene3D" id="3.40.47.10">
    <property type="match status" value="1"/>
</dbReference>
<dbReference type="FunFam" id="3.40.47.10:FF:000019">
    <property type="entry name" value="Polyketide synthase type I"/>
    <property type="match status" value="1"/>
</dbReference>
<evidence type="ECO:0000313" key="17">
    <source>
        <dbReference type="Proteomes" id="UP000037084"/>
    </source>
</evidence>
<evidence type="ECO:0000256" key="12">
    <source>
        <dbReference type="SAM" id="MobiDB-lite"/>
    </source>
</evidence>
<dbReference type="Gene3D" id="3.10.129.110">
    <property type="entry name" value="Polyketide synthase dehydratase"/>
    <property type="match status" value="1"/>
</dbReference>
<dbReference type="SUPFAM" id="SSF47336">
    <property type="entry name" value="ACP-like"/>
    <property type="match status" value="2"/>
</dbReference>
<dbReference type="Pfam" id="PF08240">
    <property type="entry name" value="ADH_N"/>
    <property type="match status" value="1"/>
</dbReference>